<protein>
    <recommendedName>
        <fullName evidence="4">Tryptophan 2-monooxygenase</fullName>
        <ecNumber evidence="3">1.13.12.3</ecNumber>
    </recommendedName>
</protein>
<dbReference type="SUPFAM" id="SSF54373">
    <property type="entry name" value="FAD-linked reductases, C-terminal domain"/>
    <property type="match status" value="1"/>
</dbReference>
<keyword evidence="5" id="KW-0073">Auxin biosynthesis</keyword>
<comment type="caution">
    <text evidence="8">The sequence shown here is derived from an EMBL/GenBank/DDBJ whole genome shotgun (WGS) entry which is preliminary data.</text>
</comment>
<dbReference type="InterPro" id="IPR002937">
    <property type="entry name" value="Amino_oxidase"/>
</dbReference>
<dbReference type="PANTHER" id="PTHR10742">
    <property type="entry name" value="FLAVIN MONOAMINE OXIDASE"/>
    <property type="match status" value="1"/>
</dbReference>
<dbReference type="EC" id="1.13.12.3" evidence="3"/>
<comment type="similarity">
    <text evidence="2">Belongs to the tryptophan 2-monooxygenase family.</text>
</comment>
<gene>
    <name evidence="8" type="ORF">GGQ80_000679</name>
</gene>
<dbReference type="EMBL" id="JACIEV010000002">
    <property type="protein sequence ID" value="MBB4152791.1"/>
    <property type="molecule type" value="Genomic_DNA"/>
</dbReference>
<evidence type="ECO:0000256" key="4">
    <source>
        <dbReference type="ARBA" id="ARBA00017871"/>
    </source>
</evidence>
<evidence type="ECO:0000256" key="3">
    <source>
        <dbReference type="ARBA" id="ARBA00012535"/>
    </source>
</evidence>
<dbReference type="InterPro" id="IPR050281">
    <property type="entry name" value="Flavin_monoamine_oxidase"/>
</dbReference>
<dbReference type="RefSeq" id="WP_183982501.1">
    <property type="nucleotide sequence ID" value="NZ_JACIEV010000002.1"/>
</dbReference>
<organism evidence="8 9">
    <name type="scientific">Sphingomonas jinjuensis</name>
    <dbReference type="NCBI Taxonomy" id="535907"/>
    <lineage>
        <taxon>Bacteria</taxon>
        <taxon>Pseudomonadati</taxon>
        <taxon>Pseudomonadota</taxon>
        <taxon>Alphaproteobacteria</taxon>
        <taxon>Sphingomonadales</taxon>
        <taxon>Sphingomonadaceae</taxon>
        <taxon>Sphingomonas</taxon>
    </lineage>
</organism>
<evidence type="ECO:0000256" key="2">
    <source>
        <dbReference type="ARBA" id="ARBA00005833"/>
    </source>
</evidence>
<name>A0A840F8D0_9SPHN</name>
<dbReference type="Proteomes" id="UP000529795">
    <property type="component" value="Unassembled WGS sequence"/>
</dbReference>
<evidence type="ECO:0000313" key="9">
    <source>
        <dbReference type="Proteomes" id="UP000529795"/>
    </source>
</evidence>
<comment type="pathway">
    <text evidence="1">Plant hormone metabolism; auxin biosynthesis.</text>
</comment>
<evidence type="ECO:0000256" key="6">
    <source>
        <dbReference type="ARBA" id="ARBA00047321"/>
    </source>
</evidence>
<keyword evidence="9" id="KW-1185">Reference proteome</keyword>
<dbReference type="InterPro" id="IPR036188">
    <property type="entry name" value="FAD/NAD-bd_sf"/>
</dbReference>
<accession>A0A840F8D0</accession>
<comment type="catalytic activity">
    <reaction evidence="6">
        <text>L-tryptophan + O2 = indole-3-acetamide + CO2 + H2O</text>
        <dbReference type="Rhea" id="RHEA:16165"/>
        <dbReference type="ChEBI" id="CHEBI:15377"/>
        <dbReference type="ChEBI" id="CHEBI:15379"/>
        <dbReference type="ChEBI" id="CHEBI:16031"/>
        <dbReference type="ChEBI" id="CHEBI:16526"/>
        <dbReference type="ChEBI" id="CHEBI:57912"/>
        <dbReference type="EC" id="1.13.12.3"/>
    </reaction>
</comment>
<evidence type="ECO:0000256" key="5">
    <source>
        <dbReference type="ARBA" id="ARBA00023070"/>
    </source>
</evidence>
<evidence type="ECO:0000313" key="8">
    <source>
        <dbReference type="EMBL" id="MBB4152791.1"/>
    </source>
</evidence>
<dbReference type="Gene3D" id="3.50.50.60">
    <property type="entry name" value="FAD/NAD(P)-binding domain"/>
    <property type="match status" value="1"/>
</dbReference>
<dbReference type="PRINTS" id="PR00420">
    <property type="entry name" value="RNGMNOXGNASE"/>
</dbReference>
<dbReference type="Pfam" id="PF13450">
    <property type="entry name" value="NAD_binding_8"/>
    <property type="match status" value="1"/>
</dbReference>
<dbReference type="SUPFAM" id="SSF51905">
    <property type="entry name" value="FAD/NAD(P)-binding domain"/>
    <property type="match status" value="1"/>
</dbReference>
<dbReference type="GO" id="GO:0009851">
    <property type="term" value="P:auxin biosynthetic process"/>
    <property type="evidence" value="ECO:0007669"/>
    <property type="project" value="UniProtKB-KW"/>
</dbReference>
<feature type="domain" description="Amine oxidase" evidence="7">
    <location>
        <begin position="126"/>
        <end position="404"/>
    </location>
</feature>
<evidence type="ECO:0000259" key="7">
    <source>
        <dbReference type="Pfam" id="PF01593"/>
    </source>
</evidence>
<dbReference type="PANTHER" id="PTHR10742:SF410">
    <property type="entry name" value="LYSINE-SPECIFIC HISTONE DEMETHYLASE 2"/>
    <property type="match status" value="1"/>
</dbReference>
<reference evidence="8 9" key="1">
    <citation type="submission" date="2020-08" db="EMBL/GenBank/DDBJ databases">
        <title>Genomic Encyclopedia of Type Strains, Phase IV (KMG-IV): sequencing the most valuable type-strain genomes for metagenomic binning, comparative biology and taxonomic classification.</title>
        <authorList>
            <person name="Goeker M."/>
        </authorList>
    </citation>
    <scope>NUCLEOTIDE SEQUENCE [LARGE SCALE GENOMIC DNA]</scope>
    <source>
        <strain evidence="8 9">YC6723</strain>
    </source>
</reference>
<evidence type="ECO:0000256" key="1">
    <source>
        <dbReference type="ARBA" id="ARBA00004814"/>
    </source>
</evidence>
<proteinExistence type="inferred from homology"/>
<sequence>MTTSHDVVVIGAGAAGIAAAARLQEAGRRVLLVEASTRIGGRAWTETIDGMAIDLGCGWLHSADRNPMVALAERSGFAVDRSRSAWGEQYRDLSFSAAEQEAAHRAWERFEHRIETAPPPSDRAGEAMPVDDPWRGYAEALSGYMNGAELDRLSIADFLAYDTKATDHNWRVPAGYGALVAAQLPAAAMALATAVTEIALTRDGVRIVTDRGSIEAAAAVVTVSTNVLAGGAIALPQAARGHVEAASRLPLGLADKLFLALDGEHGLAAETHLIGDPRRAETGSYYMRPFGRPMIEAFFGGRGAVMLEREGLGAAVAFALDELAGLLGSGIRRHLRPMIGSSWCRMTHVRGSYSHALPGHADARGVLATPIEDRLFFAGEATHPFDFSTAHGAWESGERAAGEVVAVLGG</sequence>
<dbReference type="AlphaFoldDB" id="A0A840F8D0"/>
<keyword evidence="8" id="KW-0560">Oxidoreductase</keyword>
<dbReference type="Pfam" id="PF01593">
    <property type="entry name" value="Amino_oxidase"/>
    <property type="match status" value="1"/>
</dbReference>
<dbReference type="GO" id="GO:0050361">
    <property type="term" value="F:tryptophan 2-monooxygenase activity"/>
    <property type="evidence" value="ECO:0007669"/>
    <property type="project" value="UniProtKB-EC"/>
</dbReference>